<dbReference type="Proteomes" id="UP000321922">
    <property type="component" value="Unassembled WGS sequence"/>
</dbReference>
<evidence type="ECO:0000256" key="1">
    <source>
        <dbReference type="ARBA" id="ARBA00003937"/>
    </source>
</evidence>
<dbReference type="GO" id="GO:0005886">
    <property type="term" value="C:plasma membrane"/>
    <property type="evidence" value="ECO:0007669"/>
    <property type="project" value="TreeGrafter"/>
</dbReference>
<dbReference type="InterPro" id="IPR003542">
    <property type="entry name" value="Enbac_synth_compD-like"/>
</dbReference>
<keyword evidence="13" id="KW-0479">Metal-binding</keyword>
<dbReference type="PRINTS" id="PR01399">
    <property type="entry name" value="ENTSNTHTASED"/>
</dbReference>
<organism evidence="16 17">
    <name type="scientific">Vibrio sagamiensis NBRC 104589</name>
    <dbReference type="NCBI Taxonomy" id="1219064"/>
    <lineage>
        <taxon>Bacteria</taxon>
        <taxon>Pseudomonadati</taxon>
        <taxon>Pseudomonadota</taxon>
        <taxon>Gammaproteobacteria</taxon>
        <taxon>Vibrionales</taxon>
        <taxon>Vibrionaceae</taxon>
        <taxon>Vibrio</taxon>
    </lineage>
</organism>
<comment type="catalytic activity">
    <reaction evidence="11">
        <text>apo-[peptidyl-carrier protein] + CoA = holo-[peptidyl-carrier protein] + adenosine 3',5'-bisphosphate + H(+)</text>
        <dbReference type="Rhea" id="RHEA:46228"/>
        <dbReference type="Rhea" id="RHEA-COMP:11479"/>
        <dbReference type="Rhea" id="RHEA-COMP:11480"/>
        <dbReference type="ChEBI" id="CHEBI:15378"/>
        <dbReference type="ChEBI" id="CHEBI:29999"/>
        <dbReference type="ChEBI" id="CHEBI:57287"/>
        <dbReference type="ChEBI" id="CHEBI:58343"/>
        <dbReference type="ChEBI" id="CHEBI:64479"/>
    </reaction>
</comment>
<dbReference type="GO" id="GO:0009366">
    <property type="term" value="C:enterobactin synthetase complex"/>
    <property type="evidence" value="ECO:0007669"/>
    <property type="project" value="InterPro"/>
</dbReference>
<keyword evidence="17" id="KW-1185">Reference proteome</keyword>
<name>A0A511QBW2_9VIBR</name>
<dbReference type="UniPathway" id="UPA00017"/>
<evidence type="ECO:0000256" key="9">
    <source>
        <dbReference type="ARBA" id="ARBA00031996"/>
    </source>
</evidence>
<comment type="catalytic activity">
    <reaction evidence="10">
        <text>apo-[aryl-carrier protein] + CoA = holo-[aryl-carrier protein] + adenosine 3',5'-bisphosphate + H(+)</text>
        <dbReference type="Rhea" id="RHEA:48404"/>
        <dbReference type="Rhea" id="RHEA-COMP:15903"/>
        <dbReference type="Rhea" id="RHEA-COMP:17557"/>
        <dbReference type="ChEBI" id="CHEBI:15378"/>
        <dbReference type="ChEBI" id="CHEBI:29999"/>
        <dbReference type="ChEBI" id="CHEBI:57287"/>
        <dbReference type="ChEBI" id="CHEBI:58343"/>
        <dbReference type="ChEBI" id="CHEBI:64479"/>
    </reaction>
</comment>
<keyword evidence="7" id="KW-0259">Enterobactin biosynthesis</keyword>
<comment type="subunit">
    <text evidence="4">EntB, EntD, EntE, and EntF form a multienzyme complex called enterobactin synthase.</text>
</comment>
<evidence type="ECO:0000313" key="17">
    <source>
        <dbReference type="Proteomes" id="UP000321922"/>
    </source>
</evidence>
<feature type="binding site" evidence="12">
    <location>
        <position position="165"/>
    </location>
    <ligand>
        <name>CoA</name>
        <dbReference type="ChEBI" id="CHEBI:57287"/>
    </ligand>
</feature>
<dbReference type="GO" id="GO:0008897">
    <property type="term" value="F:holo-[acyl-carrier-protein] synthase activity"/>
    <property type="evidence" value="ECO:0007669"/>
    <property type="project" value="InterPro"/>
</dbReference>
<reference evidence="16 17" key="1">
    <citation type="submission" date="2019-07" db="EMBL/GenBank/DDBJ databases">
        <title>Whole genome shotgun sequence of Vibrio sagamiensis NBRC 104589.</title>
        <authorList>
            <person name="Hosoyama A."/>
            <person name="Uohara A."/>
            <person name="Ohji S."/>
            <person name="Ichikawa N."/>
        </authorList>
    </citation>
    <scope>NUCLEOTIDE SEQUENCE [LARGE SCALE GENOMIC DNA]</scope>
    <source>
        <strain evidence="16 17">NBRC 104589</strain>
    </source>
</reference>
<sequence length="244" mass="27651">MEKNNFDHIFSTLNQNLNQLKTGICLVKATTEMYQQLGFSQEEVLIANAVPKRQHEFRAGRHAARAAMRTLRPNYIDAPILIGSNREPLFPKNISGSISHTEELCLAACADKYHIASLGIDIERRVPLAEELKSVVYTHLEQQVLNQDTHLPSALIFSIKESVFKCFYPFVQVYFDFLDAQISLQPDDNTSGQFTVELIGANRDSLLAKLPPLEFQGHYIFNQDYVFSLCFFIQSSCPDTPICT</sequence>
<dbReference type="Pfam" id="PF01648">
    <property type="entry name" value="ACPS"/>
    <property type="match status" value="1"/>
</dbReference>
<dbReference type="Pfam" id="PF17837">
    <property type="entry name" value="4PPT_N"/>
    <property type="match status" value="1"/>
</dbReference>
<feature type="binding site" evidence="12">
    <location>
        <position position="53"/>
    </location>
    <ligand>
        <name>CoA</name>
        <dbReference type="ChEBI" id="CHEBI:57287"/>
    </ligand>
</feature>
<feature type="binding site" evidence="13">
    <location>
        <position position="123"/>
    </location>
    <ligand>
        <name>Mg(2+)</name>
        <dbReference type="ChEBI" id="CHEBI:18420"/>
    </ligand>
</feature>
<evidence type="ECO:0000313" key="16">
    <source>
        <dbReference type="EMBL" id="GEM74790.1"/>
    </source>
</evidence>
<proteinExistence type="inferred from homology"/>
<feature type="binding site" evidence="13">
    <location>
        <position position="122"/>
    </location>
    <ligand>
        <name>Mg(2+)</name>
        <dbReference type="ChEBI" id="CHEBI:18420"/>
    </ligand>
</feature>
<dbReference type="GO" id="GO:0009239">
    <property type="term" value="P:enterobactin biosynthetic process"/>
    <property type="evidence" value="ECO:0007669"/>
    <property type="project" value="UniProtKB-UniPathway"/>
</dbReference>
<comment type="similarity">
    <text evidence="3">Belongs to the P-Pant transferase superfamily. EntD family.</text>
</comment>
<feature type="binding site" evidence="13">
    <location>
        <position position="121"/>
    </location>
    <ligand>
        <name>Mg(2+)</name>
        <dbReference type="ChEBI" id="CHEBI:18420"/>
    </ligand>
</feature>
<accession>A0A511QBW2</accession>
<dbReference type="Gene3D" id="3.90.470.20">
    <property type="entry name" value="4'-phosphopantetheinyl transferase domain"/>
    <property type="match status" value="1"/>
</dbReference>
<evidence type="ECO:0000256" key="10">
    <source>
        <dbReference type="ARBA" id="ARBA00049176"/>
    </source>
</evidence>
<comment type="cofactor">
    <cofactor evidence="13">
        <name>Mg(2+)</name>
        <dbReference type="ChEBI" id="CHEBI:18420"/>
    </cofactor>
</comment>
<dbReference type="AlphaFoldDB" id="A0A511QBW2"/>
<feature type="domain" description="4'-phosphopantetheinyl transferase" evidence="14">
    <location>
        <begin position="117"/>
        <end position="194"/>
    </location>
</feature>
<protein>
    <recommendedName>
        <fullName evidence="5">Enterobactin synthase component D</fullName>
    </recommendedName>
    <alternativeName>
        <fullName evidence="8">4'-phosphopantetheinyl transferase EntD</fullName>
    </alternativeName>
    <alternativeName>
        <fullName evidence="9">Enterochelin synthase D</fullName>
    </alternativeName>
</protein>
<dbReference type="PANTHER" id="PTHR38096">
    <property type="entry name" value="ENTEROBACTIN SYNTHASE COMPONENT D"/>
    <property type="match status" value="1"/>
</dbReference>
<evidence type="ECO:0000256" key="8">
    <source>
        <dbReference type="ARBA" id="ARBA00029894"/>
    </source>
</evidence>
<dbReference type="SUPFAM" id="SSF56214">
    <property type="entry name" value="4'-phosphopantetheinyl transferase"/>
    <property type="match status" value="1"/>
</dbReference>
<evidence type="ECO:0000259" key="14">
    <source>
        <dbReference type="Pfam" id="PF01648"/>
    </source>
</evidence>
<evidence type="ECO:0000256" key="5">
    <source>
        <dbReference type="ARBA" id="ARBA00019087"/>
    </source>
</evidence>
<comment type="pathway">
    <text evidence="2">Siderophore biosynthesis; enterobactin biosynthesis.</text>
</comment>
<dbReference type="GO" id="GO:0000287">
    <property type="term" value="F:magnesium ion binding"/>
    <property type="evidence" value="ECO:0007669"/>
    <property type="project" value="InterPro"/>
</dbReference>
<dbReference type="InterPro" id="IPR008278">
    <property type="entry name" value="4-PPantetheinyl_Trfase_dom"/>
</dbReference>
<feature type="binding site" evidence="12">
    <location>
        <begin position="99"/>
        <end position="100"/>
    </location>
    <ligand>
        <name>CoA</name>
        <dbReference type="ChEBI" id="CHEBI:57287"/>
    </ligand>
</feature>
<evidence type="ECO:0000256" key="2">
    <source>
        <dbReference type="ARBA" id="ARBA00004993"/>
    </source>
</evidence>
<dbReference type="InterPro" id="IPR037143">
    <property type="entry name" value="4-PPantetheinyl_Trfase_dom_sf"/>
</dbReference>
<dbReference type="InterPro" id="IPR041354">
    <property type="entry name" value="4PPT_N"/>
</dbReference>
<feature type="domain" description="4'-phosphopantetheinyl transferase N-terminal" evidence="15">
    <location>
        <begin position="41"/>
        <end position="110"/>
    </location>
</feature>
<feature type="binding site" evidence="12">
    <location>
        <position position="161"/>
    </location>
    <ligand>
        <name>CoA</name>
        <dbReference type="ChEBI" id="CHEBI:57287"/>
    </ligand>
</feature>
<evidence type="ECO:0000256" key="4">
    <source>
        <dbReference type="ARBA" id="ARBA00011503"/>
    </source>
</evidence>
<dbReference type="RefSeq" id="WP_227739595.1">
    <property type="nucleotide sequence ID" value="NZ_BAOJ01000014.1"/>
</dbReference>
<dbReference type="PANTHER" id="PTHR38096:SF1">
    <property type="entry name" value="ENTEROBACTIN SYNTHASE COMPONENT D"/>
    <property type="match status" value="1"/>
</dbReference>
<comment type="caution">
    <text evidence="16">The sequence shown here is derived from an EMBL/GenBank/DDBJ whole genome shotgun (WGS) entry which is preliminary data.</text>
</comment>
<evidence type="ECO:0000256" key="6">
    <source>
        <dbReference type="ARBA" id="ARBA00022679"/>
    </source>
</evidence>
<evidence type="ECO:0000256" key="11">
    <source>
        <dbReference type="ARBA" id="ARBA00049191"/>
    </source>
</evidence>
<evidence type="ECO:0000256" key="12">
    <source>
        <dbReference type="PIRSR" id="PIRSR603542-1"/>
    </source>
</evidence>
<gene>
    <name evidence="16" type="ORF">VSA01S_09020</name>
</gene>
<feature type="binding site" evidence="12">
    <location>
        <position position="61"/>
    </location>
    <ligand>
        <name>CoA</name>
        <dbReference type="ChEBI" id="CHEBI:57287"/>
    </ligand>
</feature>
<evidence type="ECO:0000256" key="7">
    <source>
        <dbReference type="ARBA" id="ARBA00023191"/>
    </source>
</evidence>
<dbReference type="EMBL" id="BJXJ01000006">
    <property type="protein sequence ID" value="GEM74790.1"/>
    <property type="molecule type" value="Genomic_DNA"/>
</dbReference>
<evidence type="ECO:0000256" key="3">
    <source>
        <dbReference type="ARBA" id="ARBA00008342"/>
    </source>
</evidence>
<keyword evidence="6" id="KW-0808">Transferase</keyword>
<feature type="binding site" evidence="12">
    <location>
        <position position="121"/>
    </location>
    <ligand>
        <name>CoA</name>
        <dbReference type="ChEBI" id="CHEBI:57287"/>
    </ligand>
</feature>
<keyword evidence="13" id="KW-0460">Magnesium</keyword>
<evidence type="ECO:0000256" key="13">
    <source>
        <dbReference type="PIRSR" id="PIRSR603542-2"/>
    </source>
</evidence>
<comment type="function">
    <text evidence="1">Involved in the biosynthesis of the siderophore enterobactin (enterochelin), which is a macrocyclic trimeric lactone of N-(2,3-dihydroxybenzoyl)-serine. The serine trilactone serves as a scaffolding for the three catechol functionalities that provide hexadentate coordination for the tightly ligated iron(2+) atoms. Plays an essential role in the assembly of the enterobactin by catalyzing the transfer of the 4'-phosphopantetheine (Ppant) moiety from coenzyme A to the apo-domains of both EntB (ArCP domain) and EntF (PCP domain) to yield their holo-forms which make them competent for the activation of 2,3-dihydroxybenzoate (DHB) and L-serine, respectively.</text>
</comment>
<evidence type="ECO:0000259" key="15">
    <source>
        <dbReference type="Pfam" id="PF17837"/>
    </source>
</evidence>